<protein>
    <submittedName>
        <fullName evidence="1">Uncharacterized protein</fullName>
    </submittedName>
</protein>
<dbReference type="Proteomes" id="UP001056778">
    <property type="component" value="Chromosome 1"/>
</dbReference>
<evidence type="ECO:0000313" key="2">
    <source>
        <dbReference type="Proteomes" id="UP001056778"/>
    </source>
</evidence>
<evidence type="ECO:0000313" key="1">
    <source>
        <dbReference type="EMBL" id="KAI4470032.1"/>
    </source>
</evidence>
<dbReference type="EMBL" id="CM043015">
    <property type="protein sequence ID" value="KAI4470032.1"/>
    <property type="molecule type" value="Genomic_DNA"/>
</dbReference>
<keyword evidence="2" id="KW-1185">Reference proteome</keyword>
<name>A0ACB9TT26_HOLOL</name>
<comment type="caution">
    <text evidence="1">The sequence shown here is derived from an EMBL/GenBank/DDBJ whole genome shotgun (WGS) entry which is preliminary data.</text>
</comment>
<reference evidence="1" key="1">
    <citation type="submission" date="2022-04" db="EMBL/GenBank/DDBJ databases">
        <title>Chromosome-scale genome assembly of Holotrichia oblita Faldermann.</title>
        <authorList>
            <person name="Rongchong L."/>
        </authorList>
    </citation>
    <scope>NUCLEOTIDE SEQUENCE</scope>
    <source>
        <strain evidence="1">81SQS9</strain>
    </source>
</reference>
<accession>A0ACB9TT26</accession>
<gene>
    <name evidence="1" type="ORF">MML48_1g03802</name>
</gene>
<organism evidence="1 2">
    <name type="scientific">Holotrichia oblita</name>
    <name type="common">Chafer beetle</name>
    <dbReference type="NCBI Taxonomy" id="644536"/>
    <lineage>
        <taxon>Eukaryota</taxon>
        <taxon>Metazoa</taxon>
        <taxon>Ecdysozoa</taxon>
        <taxon>Arthropoda</taxon>
        <taxon>Hexapoda</taxon>
        <taxon>Insecta</taxon>
        <taxon>Pterygota</taxon>
        <taxon>Neoptera</taxon>
        <taxon>Endopterygota</taxon>
        <taxon>Coleoptera</taxon>
        <taxon>Polyphaga</taxon>
        <taxon>Scarabaeiformia</taxon>
        <taxon>Scarabaeidae</taxon>
        <taxon>Melolonthinae</taxon>
        <taxon>Holotrichia</taxon>
    </lineage>
</organism>
<sequence>MDSPDQRVALLLQRQLEHESLFNTDLYLAQKLQEDFNKEVTSENPTALVYDHKTKATDDTRSLVDPSWELIDPTPNIHNLFVAFNLRFFWNKLLAVCVSWSKKMTSCAGVCSYQGRGGMCTITLSEPLLKLRPRKDLVETLLHEMIHAYLFVTHNNRDRDGHGPEFHKHMFRINKEAGTNITVYHSFHDEVRLYQQHWWRCNGPCQTRKPYFGMVRRATNRAPGPYDRWWSEHARTCGGTFIKVKEPEKKSTTSAKSRNGVTTILNKGFGDIRNFVTVTSKSNTSDIHEQTNINNTMQNNSIKMPIVGASNIHGYTNLSTPANNVVKQVSNGNMMRTGVTTGGMKTKSNSNSTIVVNKKSNITSDSVTNIDATKTEIKIFSGSGKSLISSSSAKVRTDDYSVVRNHWANKFPPSPTKLNKRSVIELSPSKISKKQKTDKECSGQDKVQVTDTINLDDSFVSCPVCQKDMNASVLNEHLDRCLLEQDKKEEKLQQCFVCNKQIPQSFFRDHVNNCFENNISDDEELAECEICNTWFNEKKIESHRKSCIEAILAVSAIVEATPGTSKQTTIKSKSSSMVQCSVCNNFVDGEELNSHKEQCILKLIDNINEEHGLNINNTVSPKVSCLVCNKMVLKEELNTHLDECMSGVFDNKDFDGASTAENKPQESHDCDSKNNTDKYNCPFCMDLYSELDMSGHLDQCLVGDDVNVNNKTILIDSLSSDEL</sequence>
<proteinExistence type="predicted"/>